<feature type="chain" id="PRO_5047192510" description="Type VI lipoprotein IgE-like C-terminal domain-containing protein" evidence="2">
    <location>
        <begin position="23"/>
        <end position="173"/>
    </location>
</feature>
<comment type="caution">
    <text evidence="4">The sequence shown here is derived from an EMBL/GenBank/DDBJ whole genome shotgun (WGS) entry which is preliminary data.</text>
</comment>
<dbReference type="InterPro" id="IPR054378">
    <property type="entry name" value="IgE-like_C"/>
</dbReference>
<accession>A0ABX9QFP9</accession>
<name>A0ABX9QFP9_9BACT</name>
<evidence type="ECO:0000256" key="2">
    <source>
        <dbReference type="SAM" id="SignalP"/>
    </source>
</evidence>
<dbReference type="Pfam" id="PF22361">
    <property type="entry name" value="IglE_N"/>
    <property type="match status" value="1"/>
</dbReference>
<proteinExistence type="predicted"/>
<keyword evidence="5" id="KW-1185">Reference proteome</keyword>
<protein>
    <recommendedName>
        <fullName evidence="3">Type VI lipoprotein IgE-like C-terminal domain-containing protein</fullName>
    </recommendedName>
</protein>
<keyword evidence="2" id="KW-0732">Signal</keyword>
<feature type="domain" description="Type VI lipoprotein IgE-like C-terminal" evidence="3">
    <location>
        <begin position="43"/>
        <end position="125"/>
    </location>
</feature>
<dbReference type="Proteomes" id="UP000278907">
    <property type="component" value="Unassembled WGS sequence"/>
</dbReference>
<dbReference type="EMBL" id="RAWI01000155">
    <property type="protein sequence ID" value="RKI06275.1"/>
    <property type="molecule type" value="Genomic_DNA"/>
</dbReference>
<organism evidence="4 5">
    <name type="scientific">Corallococcus praedator</name>
    <dbReference type="NCBI Taxonomy" id="2316724"/>
    <lineage>
        <taxon>Bacteria</taxon>
        <taxon>Pseudomonadati</taxon>
        <taxon>Myxococcota</taxon>
        <taxon>Myxococcia</taxon>
        <taxon>Myxococcales</taxon>
        <taxon>Cystobacterineae</taxon>
        <taxon>Myxococcaceae</taxon>
        <taxon>Corallococcus</taxon>
    </lineage>
</organism>
<dbReference type="PROSITE" id="PS51257">
    <property type="entry name" value="PROKAR_LIPOPROTEIN"/>
    <property type="match status" value="1"/>
</dbReference>
<gene>
    <name evidence="4" type="ORF">D7Y13_20570</name>
</gene>
<sequence length="173" mass="18214">MKGRGIRLAVGLAAAMVGGSCASPSLTVNIKAPAGTNQGRPLYMLIRTVSKTTMTEGYADVAAKVISPDDTVLQTVVIYPSRTKQVKIPLPPEQAVAVSFLFTTPNGAWQALLDVPVPKTVDIELQESRIRTDLPRQMSTQESGPSMAEVPEAPKAPAAPKAPEPPTSLASPK</sequence>
<feature type="signal peptide" evidence="2">
    <location>
        <begin position="1"/>
        <end position="22"/>
    </location>
</feature>
<feature type="region of interest" description="Disordered" evidence="1">
    <location>
        <begin position="128"/>
        <end position="173"/>
    </location>
</feature>
<evidence type="ECO:0000313" key="5">
    <source>
        <dbReference type="Proteomes" id="UP000278907"/>
    </source>
</evidence>
<evidence type="ECO:0000256" key="1">
    <source>
        <dbReference type="SAM" id="MobiDB-lite"/>
    </source>
</evidence>
<evidence type="ECO:0000313" key="4">
    <source>
        <dbReference type="EMBL" id="RKI06275.1"/>
    </source>
</evidence>
<reference evidence="4 5" key="1">
    <citation type="submission" date="2018-09" db="EMBL/GenBank/DDBJ databases">
        <authorList>
            <person name="Livingstone P.G."/>
            <person name="Whitworth D.E."/>
        </authorList>
    </citation>
    <scope>NUCLEOTIDE SEQUENCE [LARGE SCALE GENOMIC DNA]</scope>
    <source>
        <strain evidence="4 5">CA031B</strain>
    </source>
</reference>
<evidence type="ECO:0000259" key="3">
    <source>
        <dbReference type="Pfam" id="PF22361"/>
    </source>
</evidence>
<dbReference type="RefSeq" id="WP_120584510.1">
    <property type="nucleotide sequence ID" value="NZ_RAWI01000155.1"/>
</dbReference>